<evidence type="ECO:0000313" key="1">
    <source>
        <dbReference type="EMBL" id="ALN42058.1"/>
    </source>
</evidence>
<organism evidence="1">
    <name type="scientific">Cnaphalocrocis medinalis granulovirus</name>
    <dbReference type="NCBI Taxonomy" id="1750712"/>
    <lineage>
        <taxon>Viruses</taxon>
        <taxon>Viruses incertae sedis</taxon>
        <taxon>Naldaviricetes</taxon>
        <taxon>Lefavirales</taxon>
        <taxon>Baculoviridae</taxon>
        <taxon>Betabaculovirus</taxon>
        <taxon>Betabaculovirus cnamedinalis</taxon>
    </lineage>
</organism>
<evidence type="ECO:0000313" key="2">
    <source>
        <dbReference type="EMBL" id="AMF83864.1"/>
    </source>
</evidence>
<protein>
    <submittedName>
        <fullName evidence="1">Ac53</fullName>
    </submittedName>
</protein>
<dbReference type="Pfam" id="PF05883">
    <property type="entry name" value="Baculo_RING"/>
    <property type="match status" value="1"/>
</dbReference>
<dbReference type="InterPro" id="IPR008573">
    <property type="entry name" value="Baculovirus_U-box/Ring-like"/>
</dbReference>
<dbReference type="EMBL" id="KP658210">
    <property type="protein sequence ID" value="ALN42058.1"/>
    <property type="molecule type" value="Genomic_DNA"/>
</dbReference>
<dbReference type="OrthoDB" id="16663at10239"/>
<dbReference type="KEGG" id="vg:26855139"/>
<name>A0A0X9GJV7_9BBAC</name>
<proteinExistence type="predicted"/>
<evidence type="ECO:0000313" key="3">
    <source>
        <dbReference type="Proteomes" id="UP000202719"/>
    </source>
</evidence>
<dbReference type="GeneID" id="26855139"/>
<accession>A0A0X9GJV7</accession>
<keyword evidence="3" id="KW-1185">Reference proteome</keyword>
<dbReference type="EMBL" id="KU593505">
    <property type="protein sequence ID" value="AMF83864.1"/>
    <property type="molecule type" value="Genomic_DNA"/>
</dbReference>
<reference evidence="1" key="2">
    <citation type="journal article" date="2016" name="PLoS ONE">
        <title>Genome of Cnaphalocrocis medinalis Granulovirus, the First Crambidae-Infecting Betabaculovirus Isolated from Rice Leaffolder to Sequenced.</title>
        <authorList>
            <person name="Han G."/>
            <person name="Xu J."/>
            <person name="Liu Q."/>
            <person name="Li C."/>
            <person name="Xu H."/>
            <person name="Lu Z."/>
        </authorList>
    </citation>
    <scope>NUCLEOTIDE SEQUENCE</scope>
</reference>
<dbReference type="Proteomes" id="UP000202719">
    <property type="component" value="Segment"/>
</dbReference>
<dbReference type="RefSeq" id="YP_009230031.1">
    <property type="nucleotide sequence ID" value="NC_029304.2"/>
</dbReference>
<reference evidence="2" key="3">
    <citation type="submission" date="2016-01" db="EMBL/GenBank/DDBJ databases">
        <authorList>
            <person name="McClelland M."/>
            <person name="Jain A."/>
            <person name="Saraogi P."/>
            <person name="Mendelson R."/>
            <person name="Westerman R."/>
            <person name="SanMiguel P."/>
            <person name="Csonka L."/>
        </authorList>
    </citation>
    <scope>NUCLEOTIDE SEQUENCE</scope>
    <source>
        <strain evidence="2">Enping</strain>
    </source>
</reference>
<reference evidence="2 3" key="1">
    <citation type="journal article" date="2015" name="Virol. Sin.">
        <title>Genome sequencing and analysis of a granulovirus isolated from the Asiatic rice leafroller, Cnaphalocrocis medinalis.</title>
        <authorList>
            <person name="Zhang S."/>
            <person name="Zhu Z."/>
            <person name="Sun S."/>
            <person name="Chen Q."/>
            <person name="Deng F."/>
            <person name="Yang K."/>
        </authorList>
    </citation>
    <scope>NUCLEOTIDE SEQUENCE [LARGE SCALE GENOMIC DNA]</scope>
    <source>
        <strain evidence="2 3">Enping</strain>
    </source>
</reference>
<sequence>MFLLTTQKECKAAVEQLINKQFGKMECAICLNEINNINKGYVYITSGGTADLERAMCLECDKRIGKNDPYKRKIDYKFEYPFINDEHAKSFVKKSCNFILNEGDDDKIENFKNAIKQTENGYQDIEIDVKLVF</sequence>